<dbReference type="GO" id="GO:0016706">
    <property type="term" value="F:2-oxoglutarate-dependent dioxygenase activity"/>
    <property type="evidence" value="ECO:0007669"/>
    <property type="project" value="UniProtKB-ARBA"/>
</dbReference>
<dbReference type="PANTHER" id="PTHR20883:SF48">
    <property type="entry name" value="ECTOINE DIOXYGENASE"/>
    <property type="match status" value="1"/>
</dbReference>
<dbReference type="SUPFAM" id="SSF51197">
    <property type="entry name" value="Clavaminate synthase-like"/>
    <property type="match status" value="1"/>
</dbReference>
<accession>A0A560HJQ6</accession>
<dbReference type="InterPro" id="IPR008775">
    <property type="entry name" value="Phytyl_CoA_dOase-like"/>
</dbReference>
<sequence>MTFLSRLLGRRPAAPPVAPPPAPSLPPLLIVERVVTRVANLEVVEVPGDIRAGRPERKLHALLVDEATGQARQGPLVSRTPDGLFDGDLRCDRVTVPPFPNGCGPVYWLFVAEAEEVPDAQALAPALLALARTLGDRPPLGALCYGTPPDASGGISFSMLSDHPDPQGLPPLDQPVVDEATLTPEQRQWRREGVVLLKGFLGDDLLDPYIKRREQVDRALGWITPTPYMQVEELRRICLHPPLMAIMNSLIGEEMMLHLNLTGWASTERNWHQDEYLSPPFVNGWYAAVWIALDRIDPDSGPFEYVPGSHRWPLLQGERVRQFMTAAERDRVTGTTGSASWPHLTQRYVTPAIEAEIAAQGVETRRFLGEKGDVLIWHGRLMHRGSAPNRPGVERRSLIGHYTGVNHRPDMPNRRFDHGGHYAVFDYPLK</sequence>
<dbReference type="RefSeq" id="WP_246130080.1">
    <property type="nucleotide sequence ID" value="NZ_VITR01000001.1"/>
</dbReference>
<keyword evidence="3" id="KW-1185">Reference proteome</keyword>
<comment type="cofactor">
    <cofactor evidence="1">
        <name>Fe(2+)</name>
        <dbReference type="ChEBI" id="CHEBI:29033"/>
    </cofactor>
</comment>
<evidence type="ECO:0000313" key="2">
    <source>
        <dbReference type="EMBL" id="TWB45769.1"/>
    </source>
</evidence>
<evidence type="ECO:0000256" key="1">
    <source>
        <dbReference type="ARBA" id="ARBA00001954"/>
    </source>
</evidence>
<comment type="caution">
    <text evidence="2">The sequence shown here is derived from an EMBL/GenBank/DDBJ whole genome shotgun (WGS) entry which is preliminary data.</text>
</comment>
<gene>
    <name evidence="2" type="ORF">FBZ90_101102</name>
</gene>
<dbReference type="AlphaFoldDB" id="A0A560HJQ6"/>
<keyword evidence="2" id="KW-0560">Oxidoreductase</keyword>
<evidence type="ECO:0000313" key="3">
    <source>
        <dbReference type="Proteomes" id="UP000315751"/>
    </source>
</evidence>
<name>A0A560HJQ6_9PROT</name>
<organism evidence="2 3">
    <name type="scientific">Nitrospirillum amazonense</name>
    <dbReference type="NCBI Taxonomy" id="28077"/>
    <lineage>
        <taxon>Bacteria</taxon>
        <taxon>Pseudomonadati</taxon>
        <taxon>Pseudomonadota</taxon>
        <taxon>Alphaproteobacteria</taxon>
        <taxon>Rhodospirillales</taxon>
        <taxon>Azospirillaceae</taxon>
        <taxon>Nitrospirillum</taxon>
    </lineage>
</organism>
<proteinExistence type="predicted"/>
<reference evidence="2 3" key="1">
    <citation type="submission" date="2019-06" db="EMBL/GenBank/DDBJ databases">
        <title>Genomic Encyclopedia of Type Strains, Phase IV (KMG-V): Genome sequencing to study the core and pangenomes of soil and plant-associated prokaryotes.</title>
        <authorList>
            <person name="Whitman W."/>
        </authorList>
    </citation>
    <scope>NUCLEOTIDE SEQUENCE [LARGE SCALE GENOMIC DNA]</scope>
    <source>
        <strain evidence="2 3">BR 11622</strain>
    </source>
</reference>
<dbReference type="Pfam" id="PF05721">
    <property type="entry name" value="PhyH"/>
    <property type="match status" value="1"/>
</dbReference>
<dbReference type="EMBL" id="VITR01000001">
    <property type="protein sequence ID" value="TWB45769.1"/>
    <property type="molecule type" value="Genomic_DNA"/>
</dbReference>
<dbReference type="GO" id="GO:0005506">
    <property type="term" value="F:iron ion binding"/>
    <property type="evidence" value="ECO:0007669"/>
    <property type="project" value="UniProtKB-ARBA"/>
</dbReference>
<dbReference type="Proteomes" id="UP000315751">
    <property type="component" value="Unassembled WGS sequence"/>
</dbReference>
<protein>
    <submittedName>
        <fullName evidence="2">Phytanoyl-CoA dioxygenase PhyH</fullName>
    </submittedName>
</protein>
<dbReference type="Gene3D" id="2.60.120.620">
    <property type="entry name" value="q2cbj1_9rhob like domain"/>
    <property type="match status" value="1"/>
</dbReference>
<keyword evidence="2" id="KW-0223">Dioxygenase</keyword>
<dbReference type="PANTHER" id="PTHR20883">
    <property type="entry name" value="PHYTANOYL-COA DIOXYGENASE DOMAIN CONTAINING 1"/>
    <property type="match status" value="1"/>
</dbReference>